<dbReference type="Gene3D" id="3.40.630.30">
    <property type="match status" value="1"/>
</dbReference>
<reference evidence="2 3" key="1">
    <citation type="submission" date="2021-01" db="EMBL/GenBank/DDBJ databases">
        <title>Whole genome shotgun sequence of Planotetraspora mira NBRC 15435.</title>
        <authorList>
            <person name="Komaki H."/>
            <person name="Tamura T."/>
        </authorList>
    </citation>
    <scope>NUCLEOTIDE SEQUENCE [LARGE SCALE GENOMIC DNA]</scope>
    <source>
        <strain evidence="2 3">NBRC 15435</strain>
    </source>
</reference>
<dbReference type="Proteomes" id="UP000650628">
    <property type="component" value="Unassembled WGS sequence"/>
</dbReference>
<name>A0A8J3TQR7_9ACTN</name>
<dbReference type="PANTHER" id="PTHR47237:SF1">
    <property type="entry name" value="SLL0310 PROTEIN"/>
    <property type="match status" value="1"/>
</dbReference>
<organism evidence="2 3">
    <name type="scientific">Planotetraspora mira</name>
    <dbReference type="NCBI Taxonomy" id="58121"/>
    <lineage>
        <taxon>Bacteria</taxon>
        <taxon>Bacillati</taxon>
        <taxon>Actinomycetota</taxon>
        <taxon>Actinomycetes</taxon>
        <taxon>Streptosporangiales</taxon>
        <taxon>Streptosporangiaceae</taxon>
        <taxon>Planotetraspora</taxon>
    </lineage>
</organism>
<comment type="caution">
    <text evidence="2">The sequence shown here is derived from an EMBL/GenBank/DDBJ whole genome shotgun (WGS) entry which is preliminary data.</text>
</comment>
<evidence type="ECO:0000313" key="3">
    <source>
        <dbReference type="Proteomes" id="UP000650628"/>
    </source>
</evidence>
<sequence>MSNYSISTASVKDIERLGEWADDEGWNPGRSDGQTFFSADPRGFFFGRLDGEAVASISAIRYGADFGFIGFYITRPWVRGKGYGIQVWRAGMEHLAGRNIGLDGVVEQQDNYQKSGFRRAWNNLRYEGVPSGAEAPGDIRLIDIRTVPFGQLAAYDRRFFPAPRDAFLASWVNLPDRTALAAVRDGRLHGFAVMRAASGASRIGPLYASSPDVALALMNALSATVPGSPVAIDVPDINKPSVHLMEELGLRSAFEAARMYTGRVPDVDLFGMFAVTSIELG</sequence>
<dbReference type="GO" id="GO:0016747">
    <property type="term" value="F:acyltransferase activity, transferring groups other than amino-acyl groups"/>
    <property type="evidence" value="ECO:0007669"/>
    <property type="project" value="InterPro"/>
</dbReference>
<accession>A0A8J3TQR7</accession>
<dbReference type="PANTHER" id="PTHR47237">
    <property type="entry name" value="SLL0310 PROTEIN"/>
    <property type="match status" value="1"/>
</dbReference>
<dbReference type="Gene3D" id="3.40.630.90">
    <property type="match status" value="1"/>
</dbReference>
<dbReference type="SUPFAM" id="SSF55729">
    <property type="entry name" value="Acyl-CoA N-acyltransferases (Nat)"/>
    <property type="match status" value="1"/>
</dbReference>
<dbReference type="InterPro" id="IPR016181">
    <property type="entry name" value="Acyl_CoA_acyltransferase"/>
</dbReference>
<feature type="domain" description="N-acetyltransferase" evidence="1">
    <location>
        <begin position="4"/>
        <end position="148"/>
    </location>
</feature>
<dbReference type="InterPro" id="IPR041496">
    <property type="entry name" value="YitH/HolE_GNAT"/>
</dbReference>
<gene>
    <name evidence="2" type="ORF">Pmi06nite_37880</name>
</gene>
<dbReference type="Pfam" id="PF00583">
    <property type="entry name" value="Acetyltransf_1"/>
    <property type="match status" value="1"/>
</dbReference>
<keyword evidence="3" id="KW-1185">Reference proteome</keyword>
<evidence type="ECO:0000313" key="2">
    <source>
        <dbReference type="EMBL" id="GII30346.1"/>
    </source>
</evidence>
<dbReference type="RefSeq" id="WP_203954312.1">
    <property type="nucleotide sequence ID" value="NZ_BOOO01000019.1"/>
</dbReference>
<protein>
    <submittedName>
        <fullName evidence="2">N-acetyltransferase GCN5</fullName>
    </submittedName>
</protein>
<dbReference type="EMBL" id="BOOO01000019">
    <property type="protein sequence ID" value="GII30346.1"/>
    <property type="molecule type" value="Genomic_DNA"/>
</dbReference>
<dbReference type="AlphaFoldDB" id="A0A8J3TQR7"/>
<proteinExistence type="predicted"/>
<dbReference type="InterPro" id="IPR000182">
    <property type="entry name" value="GNAT_dom"/>
</dbReference>
<dbReference type="PROSITE" id="PS51186">
    <property type="entry name" value="GNAT"/>
    <property type="match status" value="1"/>
</dbReference>
<dbReference type="Pfam" id="PF18014">
    <property type="entry name" value="Acetyltransf_18"/>
    <property type="match status" value="1"/>
</dbReference>
<dbReference type="InterPro" id="IPR052729">
    <property type="entry name" value="Acyl/Acetyltrans_Enzymes"/>
</dbReference>
<evidence type="ECO:0000259" key="1">
    <source>
        <dbReference type="PROSITE" id="PS51186"/>
    </source>
</evidence>
<dbReference type="CDD" id="cd04301">
    <property type="entry name" value="NAT_SF"/>
    <property type="match status" value="1"/>
</dbReference>